<dbReference type="RefSeq" id="WP_104230856.1">
    <property type="nucleotide sequence ID" value="NZ_PSNW01000007.1"/>
</dbReference>
<accession>A0A2S5TE57</accession>
<proteinExistence type="predicted"/>
<dbReference type="Pfam" id="PF11174">
    <property type="entry name" value="DUF2970"/>
    <property type="match status" value="1"/>
</dbReference>
<keyword evidence="1" id="KW-1133">Transmembrane helix</keyword>
<dbReference type="EMBL" id="PSNW01000007">
    <property type="protein sequence ID" value="PPE73260.1"/>
    <property type="molecule type" value="Genomic_DNA"/>
</dbReference>
<protein>
    <recommendedName>
        <fullName evidence="4">DUF2970 domain-containing protein</fullName>
    </recommendedName>
</protein>
<keyword evidence="3" id="KW-1185">Reference proteome</keyword>
<evidence type="ECO:0000256" key="1">
    <source>
        <dbReference type="SAM" id="Phobius"/>
    </source>
</evidence>
<keyword evidence="1" id="KW-0472">Membrane</keyword>
<dbReference type="OrthoDB" id="5625885at2"/>
<keyword evidence="1" id="KW-0812">Transmembrane</keyword>
<dbReference type="AlphaFoldDB" id="A0A2S5TE57"/>
<feature type="transmembrane region" description="Helical" evidence="1">
    <location>
        <begin position="44"/>
        <end position="67"/>
    </location>
</feature>
<organism evidence="2 3">
    <name type="scientific">Solimonas fluminis</name>
    <dbReference type="NCBI Taxonomy" id="2086571"/>
    <lineage>
        <taxon>Bacteria</taxon>
        <taxon>Pseudomonadati</taxon>
        <taxon>Pseudomonadota</taxon>
        <taxon>Gammaproteobacteria</taxon>
        <taxon>Nevskiales</taxon>
        <taxon>Nevskiaceae</taxon>
        <taxon>Solimonas</taxon>
    </lineage>
</organism>
<evidence type="ECO:0008006" key="4">
    <source>
        <dbReference type="Google" id="ProtNLM"/>
    </source>
</evidence>
<comment type="caution">
    <text evidence="2">The sequence shown here is derived from an EMBL/GenBank/DDBJ whole genome shotgun (WGS) entry which is preliminary data.</text>
</comment>
<gene>
    <name evidence="2" type="ORF">C3942_13370</name>
</gene>
<dbReference type="InterPro" id="IPR021344">
    <property type="entry name" value="DUF2970"/>
</dbReference>
<name>A0A2S5TE57_9GAMM</name>
<evidence type="ECO:0000313" key="2">
    <source>
        <dbReference type="EMBL" id="PPE73260.1"/>
    </source>
</evidence>
<evidence type="ECO:0000313" key="3">
    <source>
        <dbReference type="Proteomes" id="UP000238220"/>
    </source>
</evidence>
<sequence length="71" mass="7821">MSKQDPATAPTLMQTFASVAASFFGVQSSRNRERDFTRGNPWHFILLGFVMTGIVALIFYGAVRLALRLAA</sequence>
<dbReference type="Proteomes" id="UP000238220">
    <property type="component" value="Unassembled WGS sequence"/>
</dbReference>
<reference evidence="2 3" key="1">
    <citation type="submission" date="2018-02" db="EMBL/GenBank/DDBJ databases">
        <title>Genome sequencing of Solimonas sp. HR-BB.</title>
        <authorList>
            <person name="Lee Y."/>
            <person name="Jeon C.O."/>
        </authorList>
    </citation>
    <scope>NUCLEOTIDE SEQUENCE [LARGE SCALE GENOMIC DNA]</scope>
    <source>
        <strain evidence="2 3">HR-BB</strain>
    </source>
</reference>